<evidence type="ECO:0000259" key="6">
    <source>
        <dbReference type="PROSITE" id="PS51898"/>
    </source>
</evidence>
<dbReference type="Gene3D" id="1.10.150.130">
    <property type="match status" value="1"/>
</dbReference>
<comment type="similarity">
    <text evidence="2">Belongs to the 'phage' integrase family.</text>
</comment>
<feature type="domain" description="Tyr recombinase" evidence="6">
    <location>
        <begin position="165"/>
        <end position="361"/>
    </location>
</feature>
<dbReference type="InterPro" id="IPR013762">
    <property type="entry name" value="Integrase-like_cat_sf"/>
</dbReference>
<dbReference type="Pfam" id="PF00589">
    <property type="entry name" value="Phage_integrase"/>
    <property type="match status" value="1"/>
</dbReference>
<comment type="function">
    <text evidence="1">Site-specific tyrosine recombinase, which acts by catalyzing the cutting and rejoining of the recombining DNA molecules.</text>
</comment>
<name>A0AAU7PN71_9FIRM</name>
<evidence type="ECO:0000256" key="3">
    <source>
        <dbReference type="ARBA" id="ARBA00022908"/>
    </source>
</evidence>
<evidence type="ECO:0000313" key="7">
    <source>
        <dbReference type="EMBL" id="XBS53831.1"/>
    </source>
</evidence>
<evidence type="ECO:0000256" key="1">
    <source>
        <dbReference type="ARBA" id="ARBA00003283"/>
    </source>
</evidence>
<dbReference type="SUPFAM" id="SSF56349">
    <property type="entry name" value="DNA breaking-rejoining enzymes"/>
    <property type="match status" value="1"/>
</dbReference>
<gene>
    <name evidence="7" type="ORF">ABFV83_18820</name>
</gene>
<dbReference type="GO" id="GO:0006310">
    <property type="term" value="P:DNA recombination"/>
    <property type="evidence" value="ECO:0007669"/>
    <property type="project" value="UniProtKB-KW"/>
</dbReference>
<keyword evidence="3" id="KW-0229">DNA integration</keyword>
<dbReference type="Pfam" id="PF14659">
    <property type="entry name" value="Phage_int_SAM_3"/>
    <property type="match status" value="1"/>
</dbReference>
<dbReference type="InterPro" id="IPR004107">
    <property type="entry name" value="Integrase_SAM-like_N"/>
</dbReference>
<evidence type="ECO:0000256" key="5">
    <source>
        <dbReference type="ARBA" id="ARBA00023172"/>
    </source>
</evidence>
<reference evidence="7" key="1">
    <citation type="submission" date="2024-06" db="EMBL/GenBank/DDBJ databases">
        <title>Lacrimispora cavernae sp. nov., a novel anaerobe isolated from bat guano pile inside a cave.</title>
        <authorList>
            <person name="Miller S.L."/>
            <person name="Lu N."/>
            <person name="King J."/>
            <person name="Sankaranarayanan K."/>
            <person name="Lawson P.A."/>
        </authorList>
    </citation>
    <scope>NUCLEOTIDE SEQUENCE</scope>
    <source>
        <strain evidence="7">BS-2</strain>
    </source>
</reference>
<protein>
    <submittedName>
        <fullName evidence="7">Tyrosine-type recombinase/integrase</fullName>
    </submittedName>
</protein>
<sequence>MPRRGENIYKRKDGRWEGRTLKLDGRYRYFYSRTYKGVKEKMKNFQEIKESVKENFFQDGNDVCSLFEAWLEDAALRVKPSTYESYYRCMDKYVIPFFKQEKNLQITEDSVLCFVKAIRENTGLADSSKKKYLTIFKIALKEVLKGTPESFSIIEQVKVPRPEDKEVIVFSLKEQRLIENTALYSKDRRGAGIILSFYTGIRLGELCSLKWGDIDMETGTLSITRTVSRIKHFEEGGNKTSLQVGPPKSRKSLRKIPLPDFVLKMLQEQGFSHANPDHYIFSDGNTPLDPRCFQKLYKKLLREAHVQDRKFHAIRHTFATRALELGVDVKTISELLGHSSVSITLNVYSHSLMEQKKAAIEKFNHMYLLNMESAATALTRL</sequence>
<dbReference type="PROSITE" id="PS51898">
    <property type="entry name" value="TYR_RECOMBINASE"/>
    <property type="match status" value="1"/>
</dbReference>
<accession>A0AAU7PN71</accession>
<dbReference type="CDD" id="cd01189">
    <property type="entry name" value="INT_ICEBs1_C_like"/>
    <property type="match status" value="1"/>
</dbReference>
<dbReference type="GO" id="GO:0015074">
    <property type="term" value="P:DNA integration"/>
    <property type="evidence" value="ECO:0007669"/>
    <property type="project" value="UniProtKB-KW"/>
</dbReference>
<dbReference type="InterPro" id="IPR010998">
    <property type="entry name" value="Integrase_recombinase_N"/>
</dbReference>
<dbReference type="PANTHER" id="PTHR30349:SF64">
    <property type="entry name" value="PROPHAGE INTEGRASE INTD-RELATED"/>
    <property type="match status" value="1"/>
</dbReference>
<dbReference type="GO" id="GO:0003677">
    <property type="term" value="F:DNA binding"/>
    <property type="evidence" value="ECO:0007669"/>
    <property type="project" value="UniProtKB-KW"/>
</dbReference>
<dbReference type="AlphaFoldDB" id="A0AAU7PN71"/>
<dbReference type="InterPro" id="IPR002104">
    <property type="entry name" value="Integrase_catalytic"/>
</dbReference>
<keyword evidence="4" id="KW-0238">DNA-binding</keyword>
<evidence type="ECO:0000256" key="4">
    <source>
        <dbReference type="ARBA" id="ARBA00023125"/>
    </source>
</evidence>
<dbReference type="InterPro" id="IPR050090">
    <property type="entry name" value="Tyrosine_recombinase_XerCD"/>
</dbReference>
<evidence type="ECO:0000256" key="2">
    <source>
        <dbReference type="ARBA" id="ARBA00008857"/>
    </source>
</evidence>
<keyword evidence="5" id="KW-0233">DNA recombination</keyword>
<dbReference type="InterPro" id="IPR011010">
    <property type="entry name" value="DNA_brk_join_enz"/>
</dbReference>
<dbReference type="EMBL" id="CP157940">
    <property type="protein sequence ID" value="XBS53831.1"/>
    <property type="molecule type" value="Genomic_DNA"/>
</dbReference>
<dbReference type="PANTHER" id="PTHR30349">
    <property type="entry name" value="PHAGE INTEGRASE-RELATED"/>
    <property type="match status" value="1"/>
</dbReference>
<dbReference type="RefSeq" id="WP_349946064.1">
    <property type="nucleotide sequence ID" value="NZ_CP157940.1"/>
</dbReference>
<proteinExistence type="inferred from homology"/>
<dbReference type="Gene3D" id="1.10.443.10">
    <property type="entry name" value="Intergrase catalytic core"/>
    <property type="match status" value="1"/>
</dbReference>
<organism evidence="7">
    <name type="scientific">Lacrimispora sp. BS-2</name>
    <dbReference type="NCBI Taxonomy" id="3151850"/>
    <lineage>
        <taxon>Bacteria</taxon>
        <taxon>Bacillati</taxon>
        <taxon>Bacillota</taxon>
        <taxon>Clostridia</taxon>
        <taxon>Lachnospirales</taxon>
        <taxon>Lachnospiraceae</taxon>
        <taxon>Lacrimispora</taxon>
    </lineage>
</organism>